<dbReference type="KEGG" id="cin:104265825"/>
<dbReference type="OMA" id="QSHRNER"/>
<dbReference type="GeneID" id="104265825"/>
<dbReference type="AlphaFoldDB" id="A0A1W3JDZ4"/>
<reference evidence="1" key="4">
    <citation type="submission" date="2025-09" db="UniProtKB">
        <authorList>
            <consortium name="Ensembl"/>
        </authorList>
    </citation>
    <scope>IDENTIFICATION</scope>
</reference>
<organism evidence="1 2">
    <name type="scientific">Ciona intestinalis</name>
    <name type="common">Transparent sea squirt</name>
    <name type="synonym">Ascidia intestinalis</name>
    <dbReference type="NCBI Taxonomy" id="7719"/>
    <lineage>
        <taxon>Eukaryota</taxon>
        <taxon>Metazoa</taxon>
        <taxon>Chordata</taxon>
        <taxon>Tunicata</taxon>
        <taxon>Ascidiacea</taxon>
        <taxon>Phlebobranchia</taxon>
        <taxon>Cionidae</taxon>
        <taxon>Ciona</taxon>
    </lineage>
</organism>
<reference evidence="1" key="3">
    <citation type="submission" date="2025-08" db="UniProtKB">
        <authorList>
            <consortium name="Ensembl"/>
        </authorList>
    </citation>
    <scope>IDENTIFICATION</scope>
</reference>
<accession>A0A1W3JDZ4</accession>
<protein>
    <submittedName>
        <fullName evidence="1">Uncharacterized LOC104265825</fullName>
    </submittedName>
</protein>
<dbReference type="EMBL" id="EAAA01002465">
    <property type="status" value="NOT_ANNOTATED_CDS"/>
    <property type="molecule type" value="Genomic_DNA"/>
</dbReference>
<keyword evidence="2" id="KW-1185">Reference proteome</keyword>
<reference evidence="1" key="2">
    <citation type="journal article" date="2008" name="Genome Biol.">
        <title>Improved genome assembly and evidence-based global gene model set for the chordate Ciona intestinalis: new insight into intron and operon populations.</title>
        <authorList>
            <person name="Satou Y."/>
            <person name="Mineta K."/>
            <person name="Ogasawara M."/>
            <person name="Sasakura Y."/>
            <person name="Shoguchi E."/>
            <person name="Ueno K."/>
            <person name="Yamada L."/>
            <person name="Matsumoto J."/>
            <person name="Wasserscheid J."/>
            <person name="Dewar K."/>
            <person name="Wiley G.B."/>
            <person name="Macmil S.L."/>
            <person name="Roe B.A."/>
            <person name="Zeller R.W."/>
            <person name="Hastings K.E."/>
            <person name="Lemaire P."/>
            <person name="Lindquist E."/>
            <person name="Endo T."/>
            <person name="Hotta K."/>
            <person name="Inaba K."/>
        </authorList>
    </citation>
    <scope>NUCLEOTIDE SEQUENCE [LARGE SCALE GENOMIC DNA]</scope>
    <source>
        <strain evidence="1">wild type</strain>
    </source>
</reference>
<dbReference type="Ensembl" id="ENSCINT00000022748.2">
    <property type="protein sequence ID" value="ENSCINP00000022502.2"/>
    <property type="gene ID" value="ENSCING00000011887.2"/>
</dbReference>
<dbReference type="GeneTree" id="ENSGT00390000007735"/>
<reference evidence="2" key="1">
    <citation type="journal article" date="2002" name="Science">
        <title>The draft genome of Ciona intestinalis: insights into chordate and vertebrate origins.</title>
        <authorList>
            <person name="Dehal P."/>
            <person name="Satou Y."/>
            <person name="Campbell R.K."/>
            <person name="Chapman J."/>
            <person name="Degnan B."/>
            <person name="De Tomaso A."/>
            <person name="Davidson B."/>
            <person name="Di Gregorio A."/>
            <person name="Gelpke M."/>
            <person name="Goodstein D.M."/>
            <person name="Harafuji N."/>
            <person name="Hastings K.E."/>
            <person name="Ho I."/>
            <person name="Hotta K."/>
            <person name="Huang W."/>
            <person name="Kawashima T."/>
            <person name="Lemaire P."/>
            <person name="Martinez D."/>
            <person name="Meinertzhagen I.A."/>
            <person name="Necula S."/>
            <person name="Nonaka M."/>
            <person name="Putnam N."/>
            <person name="Rash S."/>
            <person name="Saiga H."/>
            <person name="Satake M."/>
            <person name="Terry A."/>
            <person name="Yamada L."/>
            <person name="Wang H.G."/>
            <person name="Awazu S."/>
            <person name="Azumi K."/>
            <person name="Boore J."/>
            <person name="Branno M."/>
            <person name="Chin-Bow S."/>
            <person name="DeSantis R."/>
            <person name="Doyle S."/>
            <person name="Francino P."/>
            <person name="Keys D.N."/>
            <person name="Haga S."/>
            <person name="Hayashi H."/>
            <person name="Hino K."/>
            <person name="Imai K.S."/>
            <person name="Inaba K."/>
            <person name="Kano S."/>
            <person name="Kobayashi K."/>
            <person name="Kobayashi M."/>
            <person name="Lee B.I."/>
            <person name="Makabe K.W."/>
            <person name="Manohar C."/>
            <person name="Matassi G."/>
            <person name="Medina M."/>
            <person name="Mochizuki Y."/>
            <person name="Mount S."/>
            <person name="Morishita T."/>
            <person name="Miura S."/>
            <person name="Nakayama A."/>
            <person name="Nishizaka S."/>
            <person name="Nomoto H."/>
            <person name="Ohta F."/>
            <person name="Oishi K."/>
            <person name="Rigoutsos I."/>
            <person name="Sano M."/>
            <person name="Sasaki A."/>
            <person name="Sasakura Y."/>
            <person name="Shoguchi E."/>
            <person name="Shin-i T."/>
            <person name="Spagnuolo A."/>
            <person name="Stainier D."/>
            <person name="Suzuki M.M."/>
            <person name="Tassy O."/>
            <person name="Takatori N."/>
            <person name="Tokuoka M."/>
            <person name="Yagi K."/>
            <person name="Yoshizaki F."/>
            <person name="Wada S."/>
            <person name="Zhang C."/>
            <person name="Hyatt P.D."/>
            <person name="Larimer F."/>
            <person name="Detter C."/>
            <person name="Doggett N."/>
            <person name="Glavina T."/>
            <person name="Hawkins T."/>
            <person name="Richardson P."/>
            <person name="Lucas S."/>
            <person name="Kohara Y."/>
            <person name="Levine M."/>
            <person name="Satoh N."/>
            <person name="Rokhsar D.S."/>
        </authorList>
    </citation>
    <scope>NUCLEOTIDE SEQUENCE [LARGE SCALE GENOMIC DNA]</scope>
</reference>
<dbReference type="RefSeq" id="XP_009859010.1">
    <property type="nucleotide sequence ID" value="XM_009860708.3"/>
</dbReference>
<accession>F6WK56</accession>
<gene>
    <name evidence="1" type="primary">LOC104265825</name>
</gene>
<name>A0A1W3JDZ4_CIOIN</name>
<sequence>MGSCCSRKKDKRNGKERSCLRSFFCCCGRSKRNEAGSSNRPHTLPAEGMVPTYDVTACKRPKIQTETAMTSTTACMMTNFHRNERPTAVQCSSATGPPSSPYYIRLDESRNAENGERIHVNSEPKVVRIRDDDLETSTKM</sequence>
<evidence type="ECO:0000313" key="2">
    <source>
        <dbReference type="Proteomes" id="UP000008144"/>
    </source>
</evidence>
<proteinExistence type="predicted"/>
<dbReference type="Proteomes" id="UP000008144">
    <property type="component" value="Chromosome 7"/>
</dbReference>
<dbReference type="KEGG" id="cin:100182971"/>
<dbReference type="InParanoid" id="A0A1W3JDZ4"/>
<evidence type="ECO:0000313" key="1">
    <source>
        <dbReference type="Ensembl" id="ENSCINP00000022502.2"/>
    </source>
</evidence>